<dbReference type="eggNOG" id="ENOG50349EJ">
    <property type="taxonomic scope" value="Bacteria"/>
</dbReference>
<feature type="transmembrane region" description="Helical" evidence="1">
    <location>
        <begin position="44"/>
        <end position="67"/>
    </location>
</feature>
<keyword evidence="3" id="KW-1185">Reference proteome</keyword>
<dbReference type="EMBL" id="AM743169">
    <property type="protein sequence ID" value="CAQ46615.1"/>
    <property type="molecule type" value="Genomic_DNA"/>
</dbReference>
<dbReference type="HOGENOM" id="CLU_153936_0_0_6"/>
<keyword evidence="1" id="KW-0472">Membrane</keyword>
<dbReference type="Proteomes" id="UP000008840">
    <property type="component" value="Chromosome"/>
</dbReference>
<proteinExistence type="predicted"/>
<dbReference type="KEGG" id="sml:Smlt3172"/>
<evidence type="ECO:0000313" key="3">
    <source>
        <dbReference type="Proteomes" id="UP000008840"/>
    </source>
</evidence>
<reference evidence="2 3" key="1">
    <citation type="journal article" date="2008" name="Genome Biol.">
        <title>The complete genome, comparative and functional analysis of Stenotrophomonas maltophilia reveals an organism heavily shielded by drug resistance determinants.</title>
        <authorList>
            <person name="Crossman L.C."/>
            <person name="Gould V.C."/>
            <person name="Dow J.M."/>
            <person name="Vernikos G.S."/>
            <person name="Okazaki A."/>
            <person name="Sebaihia M."/>
            <person name="Saunders D."/>
            <person name="Arrowsmith C."/>
            <person name="Carver T."/>
            <person name="Peters N."/>
            <person name="Adlem E."/>
            <person name="Kerhornou A."/>
            <person name="Lord A."/>
            <person name="Murphy L."/>
            <person name="Seeger K."/>
            <person name="Squares R."/>
            <person name="Rutter S."/>
            <person name="Quail M.A."/>
            <person name="Rajandream M.A."/>
            <person name="Harris D."/>
            <person name="Churcher C."/>
            <person name="Bentley S.D."/>
            <person name="Parkhill J."/>
            <person name="Thomson N.R."/>
            <person name="Avison M.B."/>
        </authorList>
    </citation>
    <scope>NUCLEOTIDE SEQUENCE [LARGE SCALE GENOMIC DNA]</scope>
    <source>
        <strain evidence="2 3">K279a</strain>
    </source>
</reference>
<gene>
    <name evidence="2" type="ordered locus">Smlt3172</name>
</gene>
<keyword evidence="1 2" id="KW-0812">Transmembrane</keyword>
<evidence type="ECO:0000256" key="1">
    <source>
        <dbReference type="SAM" id="Phobius"/>
    </source>
</evidence>
<accession>B2FLA8</accession>
<feature type="transmembrane region" description="Helical" evidence="1">
    <location>
        <begin position="79"/>
        <end position="100"/>
    </location>
</feature>
<name>B2FLA8_STRMK</name>
<protein>
    <submittedName>
        <fullName evidence="2">Transmembrane protein</fullName>
    </submittedName>
</protein>
<organism evidence="2 3">
    <name type="scientific">Stenotrophomonas maltophilia (strain K279a)</name>
    <dbReference type="NCBI Taxonomy" id="522373"/>
    <lineage>
        <taxon>Bacteria</taxon>
        <taxon>Pseudomonadati</taxon>
        <taxon>Pseudomonadota</taxon>
        <taxon>Gammaproteobacteria</taxon>
        <taxon>Lysobacterales</taxon>
        <taxon>Lysobacteraceae</taxon>
        <taxon>Stenotrophomonas</taxon>
        <taxon>Stenotrophomonas maltophilia group</taxon>
    </lineage>
</organism>
<sequence>MEGTFQYRPYATGLRAGDMPTIHWHSRSLVAECSTVHGRHHMLIYRGAGLLTLLTPIAAVLLILILFPDPAVGRGNTSLSQVLLAFGLGSAINTVLGFVLNRKPRAPGQNAPHHFFFLPMQWPALAIVAACVVIAVLR</sequence>
<feature type="transmembrane region" description="Helical" evidence="1">
    <location>
        <begin position="120"/>
        <end position="137"/>
    </location>
</feature>
<evidence type="ECO:0000313" key="2">
    <source>
        <dbReference type="EMBL" id="CAQ46615.1"/>
    </source>
</evidence>
<dbReference type="EnsemblBacteria" id="CAQ46615">
    <property type="protein sequence ID" value="CAQ46615"/>
    <property type="gene ID" value="Smlt3172"/>
</dbReference>
<dbReference type="AlphaFoldDB" id="B2FLA8"/>
<keyword evidence="1" id="KW-1133">Transmembrane helix</keyword>